<evidence type="ECO:0000256" key="1">
    <source>
        <dbReference type="ARBA" id="ARBA00005541"/>
    </source>
</evidence>
<gene>
    <name evidence="4" type="ORF">CD32_21140</name>
</gene>
<protein>
    <submittedName>
        <fullName evidence="4">TelA-like protein</fullName>
    </submittedName>
</protein>
<dbReference type="Proteomes" id="UP000030437">
    <property type="component" value="Unassembled WGS sequence"/>
</dbReference>
<dbReference type="AlphaFoldDB" id="A0A0A3IG98"/>
<organism evidence="4 5">
    <name type="scientific">Lysinibacillus odysseyi 34hs-1 = NBRC 100172</name>
    <dbReference type="NCBI Taxonomy" id="1220589"/>
    <lineage>
        <taxon>Bacteria</taxon>
        <taxon>Bacillati</taxon>
        <taxon>Bacillota</taxon>
        <taxon>Bacilli</taxon>
        <taxon>Bacillales</taxon>
        <taxon>Bacillaceae</taxon>
        <taxon>Lysinibacillus</taxon>
    </lineage>
</organism>
<keyword evidence="3" id="KW-0175">Coiled coil</keyword>
<name>A0A0A3IG98_9BACI</name>
<dbReference type="STRING" id="1220589.CD32_21140"/>
<dbReference type="eggNOG" id="COG3853">
    <property type="taxonomic scope" value="Bacteria"/>
</dbReference>
<sequence>MKSNPFEAFSSSNSQSAETAKYEYETQLQNHSATPLFSALSRFDQKRALKLAEELNVDKYEDVISFGLSAQQALKKFSSKLLLHVQRKDTSKVGEILFQLMDQLDQIDPDALLEKKAGLFGKLFSKQTASIQQTMSQYNRLSKHIDRLNIQLAHSQQGLLSDLSMLEELYKLNEEYFHEINVYIAAGEIKRHHMQDVLLPAFQQKARTSENPMINQELQDLHTSFEWLDRRIYDLEISREIAIQSAPQIRMIQQTHQMLIDKVQESIMTTIPLWQSQISMLLSLNHQRRASQAQERLKKASDELIRKKAQLEGLSSRRGSRIGGTSISHADIDHFKKTQIKLLQDIEETLRMQAIASEKRKETESSLS</sequence>
<evidence type="ECO:0000313" key="5">
    <source>
        <dbReference type="Proteomes" id="UP000030437"/>
    </source>
</evidence>
<proteinExistence type="inferred from homology"/>
<dbReference type="InterPro" id="IPR008863">
    <property type="entry name" value="Toxic_anion-R_TelA"/>
</dbReference>
<comment type="similarity">
    <text evidence="1 2">Belongs to the TelA family.</text>
</comment>
<accession>A0A0A3IG98</accession>
<dbReference type="RefSeq" id="WP_036158798.1">
    <property type="nucleotide sequence ID" value="NZ_AVCX01000001.1"/>
</dbReference>
<dbReference type="PIRSF" id="PIRSF026508">
    <property type="entry name" value="TelA"/>
    <property type="match status" value="1"/>
</dbReference>
<dbReference type="EMBL" id="JPVP01000060">
    <property type="protein sequence ID" value="KGR81833.1"/>
    <property type="molecule type" value="Genomic_DNA"/>
</dbReference>
<dbReference type="PANTHER" id="PTHR38432">
    <property type="entry name" value="TELA-LIKE PROTEIN SAOUHSC_01408"/>
    <property type="match status" value="1"/>
</dbReference>
<dbReference type="PANTHER" id="PTHR38432:SF1">
    <property type="entry name" value="TELA-LIKE PROTEIN SAOUHSC_01408"/>
    <property type="match status" value="1"/>
</dbReference>
<feature type="coiled-coil region" evidence="3">
    <location>
        <begin position="283"/>
        <end position="317"/>
    </location>
</feature>
<evidence type="ECO:0000256" key="3">
    <source>
        <dbReference type="SAM" id="Coils"/>
    </source>
</evidence>
<dbReference type="Pfam" id="PF05816">
    <property type="entry name" value="TelA"/>
    <property type="match status" value="1"/>
</dbReference>
<dbReference type="OrthoDB" id="9768858at2"/>
<reference evidence="4 5" key="1">
    <citation type="submission" date="2014-02" db="EMBL/GenBank/DDBJ databases">
        <title>Draft genome sequence of Lysinibacillus odysseyi NBRC 100172.</title>
        <authorList>
            <person name="Zhang F."/>
            <person name="Wang G."/>
            <person name="Zhang L."/>
        </authorList>
    </citation>
    <scope>NUCLEOTIDE SEQUENCE [LARGE SCALE GENOMIC DNA]</scope>
    <source>
        <strain evidence="4 5">NBRC 100172</strain>
    </source>
</reference>
<keyword evidence="5" id="KW-1185">Reference proteome</keyword>
<evidence type="ECO:0000313" key="4">
    <source>
        <dbReference type="EMBL" id="KGR81833.1"/>
    </source>
</evidence>
<comment type="caution">
    <text evidence="4">The sequence shown here is derived from an EMBL/GenBank/DDBJ whole genome shotgun (WGS) entry which is preliminary data.</text>
</comment>
<evidence type="ECO:0000256" key="2">
    <source>
        <dbReference type="PIRNR" id="PIRNR026508"/>
    </source>
</evidence>